<sequence>MARYAVYLRHAVEQVGHLTIEDNRSLADLANTLQSVGYLLTEEVTTLGGRPARAKQSTIFLGDVSRIQPE</sequence>
<dbReference type="Proteomes" id="UP000198939">
    <property type="component" value="Unassembled WGS sequence"/>
</dbReference>
<organism evidence="1 3">
    <name type="scientific">Rhizobium tibeticum</name>
    <dbReference type="NCBI Taxonomy" id="501024"/>
    <lineage>
        <taxon>Bacteria</taxon>
        <taxon>Pseudomonadati</taxon>
        <taxon>Pseudomonadota</taxon>
        <taxon>Alphaproteobacteria</taxon>
        <taxon>Hyphomicrobiales</taxon>
        <taxon>Rhizobiaceae</taxon>
        <taxon>Rhizobium/Agrobacterium group</taxon>
        <taxon>Rhizobium</taxon>
    </lineage>
</organism>
<evidence type="ECO:0000313" key="2">
    <source>
        <dbReference type="EMBL" id="SEO19465.1"/>
    </source>
</evidence>
<evidence type="ECO:0000313" key="3">
    <source>
        <dbReference type="Proteomes" id="UP000183063"/>
    </source>
</evidence>
<dbReference type="EMBL" id="FOCV01000013">
    <property type="protein sequence ID" value="SEO19465.1"/>
    <property type="molecule type" value="Genomic_DNA"/>
</dbReference>
<dbReference type="EMBL" id="FNXB01000031">
    <property type="protein sequence ID" value="SEI11879.1"/>
    <property type="molecule type" value="Genomic_DNA"/>
</dbReference>
<dbReference type="RefSeq" id="WP_072379072.1">
    <property type="nucleotide sequence ID" value="NZ_FNXB01000031.1"/>
</dbReference>
<keyword evidence="4" id="KW-1185">Reference proteome</keyword>
<evidence type="ECO:0000313" key="1">
    <source>
        <dbReference type="EMBL" id="SEI11879.1"/>
    </source>
</evidence>
<dbReference type="OrthoDB" id="9949832at2"/>
<dbReference type="AlphaFoldDB" id="A0A1H8MPZ4"/>
<protein>
    <submittedName>
        <fullName evidence="1">Uncharacterized protein</fullName>
    </submittedName>
</protein>
<evidence type="ECO:0000313" key="4">
    <source>
        <dbReference type="Proteomes" id="UP000198939"/>
    </source>
</evidence>
<gene>
    <name evidence="1" type="ORF">RTCCBAU85039_4733</name>
    <name evidence="2" type="ORF">SAMN05216228_10137</name>
</gene>
<dbReference type="Proteomes" id="UP000183063">
    <property type="component" value="Unassembled WGS sequence"/>
</dbReference>
<accession>A0A1H8MPZ4</accession>
<dbReference type="STRING" id="501024.RTCCBAU85039_4733"/>
<name>A0A1H8MPZ4_9HYPH</name>
<proteinExistence type="predicted"/>
<reference evidence="3" key="3">
    <citation type="submission" date="2016-10" db="EMBL/GenBank/DDBJ databases">
        <authorList>
            <person name="Wibberg D."/>
        </authorList>
    </citation>
    <scope>NUCLEOTIDE SEQUENCE [LARGE SCALE GENOMIC DNA]</scope>
</reference>
<reference evidence="1" key="1">
    <citation type="submission" date="2016-10" db="EMBL/GenBank/DDBJ databases">
        <authorList>
            <person name="de Groot N.N."/>
        </authorList>
    </citation>
    <scope>NUCLEOTIDE SEQUENCE [LARGE SCALE GENOMIC DNA]</scope>
    <source>
        <strain evidence="1">CCBAU85039</strain>
    </source>
</reference>
<reference evidence="2 4" key="2">
    <citation type="submission" date="2016-10" db="EMBL/GenBank/DDBJ databases">
        <authorList>
            <person name="Varghese N."/>
            <person name="Submissions S."/>
        </authorList>
    </citation>
    <scope>NUCLEOTIDE SEQUENCE [LARGE SCALE GENOMIC DNA]</scope>
    <source>
        <strain evidence="2 4">CGMCC 1.7071</strain>
    </source>
</reference>